<proteinExistence type="predicted"/>
<sequence length="131" mass="14864">MANIHITVGSVDDLDYLHDQIELNGSVVWPVPKDARVGEDILFLIPSLVGDICAIGNVISKPVKSVKWKPKYETKIDKVVFLKEPIPIEELIEKFPDAEYFTYARSLYTVPIEMADKLKEMIKEAMVKEAM</sequence>
<name>A0A2S8STC9_9BACT</name>
<gene>
    <name evidence="1" type="ORF">B1R32_10780</name>
</gene>
<organism evidence="1 2">
    <name type="scientific">Abditibacterium utsteinense</name>
    <dbReference type="NCBI Taxonomy" id="1960156"/>
    <lineage>
        <taxon>Bacteria</taxon>
        <taxon>Pseudomonadati</taxon>
        <taxon>Abditibacteriota</taxon>
        <taxon>Abditibacteriia</taxon>
        <taxon>Abditibacteriales</taxon>
        <taxon>Abditibacteriaceae</taxon>
        <taxon>Abditibacterium</taxon>
    </lineage>
</organism>
<dbReference type="InParanoid" id="A0A2S8STC9"/>
<evidence type="ECO:0000313" key="1">
    <source>
        <dbReference type="EMBL" id="PQV64055.1"/>
    </source>
</evidence>
<reference evidence="1 2" key="1">
    <citation type="journal article" date="2018" name="Syst. Appl. Microbiol.">
        <title>Abditibacterium utsteinense sp. nov., the first cultivated member of candidate phylum FBP, isolated from ice-free Antarctic soil samples.</title>
        <authorList>
            <person name="Tahon G."/>
            <person name="Tytgat B."/>
            <person name="Lebbe L."/>
            <person name="Carlier A."/>
            <person name="Willems A."/>
        </authorList>
    </citation>
    <scope>NUCLEOTIDE SEQUENCE [LARGE SCALE GENOMIC DNA]</scope>
    <source>
        <strain evidence="1 2">LMG 29911</strain>
    </source>
</reference>
<dbReference type="RefSeq" id="WP_105483526.1">
    <property type="nucleotide sequence ID" value="NZ_NIGF01000007.1"/>
</dbReference>
<comment type="caution">
    <text evidence="1">The sequence shown here is derived from an EMBL/GenBank/DDBJ whole genome shotgun (WGS) entry which is preliminary data.</text>
</comment>
<accession>A0A2S8STC9</accession>
<keyword evidence="2" id="KW-1185">Reference proteome</keyword>
<protein>
    <recommendedName>
        <fullName evidence="3">EVE domain-containing protein</fullName>
    </recommendedName>
</protein>
<evidence type="ECO:0008006" key="3">
    <source>
        <dbReference type="Google" id="ProtNLM"/>
    </source>
</evidence>
<dbReference type="EMBL" id="NIGF01000007">
    <property type="protein sequence ID" value="PQV64055.1"/>
    <property type="molecule type" value="Genomic_DNA"/>
</dbReference>
<evidence type="ECO:0000313" key="2">
    <source>
        <dbReference type="Proteomes" id="UP000237684"/>
    </source>
</evidence>
<dbReference type="AlphaFoldDB" id="A0A2S8STC9"/>
<dbReference type="Proteomes" id="UP000237684">
    <property type="component" value="Unassembled WGS sequence"/>
</dbReference>